<evidence type="ECO:0000313" key="2">
    <source>
        <dbReference type="Proteomes" id="UP000283469"/>
    </source>
</evidence>
<dbReference type="EMBL" id="QVRA01000003">
    <property type="protein sequence ID" value="RJG56642.1"/>
    <property type="molecule type" value="Genomic_DNA"/>
</dbReference>
<dbReference type="OrthoDB" id="7060209at2"/>
<accession>A0A418YW69</accession>
<reference evidence="1 2" key="1">
    <citation type="submission" date="2018-08" db="EMBL/GenBank/DDBJ databases">
        <title>Sphingobium sp. EO9.</title>
        <authorList>
            <person name="Park Y."/>
            <person name="Kim K.H."/>
            <person name="Jeon C.O."/>
        </authorList>
    </citation>
    <scope>NUCLEOTIDE SEQUENCE [LARGE SCALE GENOMIC DNA]</scope>
    <source>
        <strain evidence="1 2">EO9</strain>
    </source>
</reference>
<gene>
    <name evidence="1" type="ORF">D0Z70_04645</name>
</gene>
<protein>
    <recommendedName>
        <fullName evidence="3">SIR2-like domain-containing protein</fullName>
    </recommendedName>
</protein>
<comment type="caution">
    <text evidence="1">The sequence shown here is derived from an EMBL/GenBank/DDBJ whole genome shotgun (WGS) entry which is preliminary data.</text>
</comment>
<organism evidence="1 2">
    <name type="scientific">Sphingobium terrigena</name>
    <dbReference type="NCBI Taxonomy" id="2304063"/>
    <lineage>
        <taxon>Bacteria</taxon>
        <taxon>Pseudomonadati</taxon>
        <taxon>Pseudomonadota</taxon>
        <taxon>Alphaproteobacteria</taxon>
        <taxon>Sphingomonadales</taxon>
        <taxon>Sphingomonadaceae</taxon>
        <taxon>Sphingobium</taxon>
    </lineage>
</organism>
<dbReference type="PROSITE" id="PS51257">
    <property type="entry name" value="PROKAR_LIPOPROTEIN"/>
    <property type="match status" value="1"/>
</dbReference>
<dbReference type="AlphaFoldDB" id="A0A418YW69"/>
<evidence type="ECO:0000313" key="1">
    <source>
        <dbReference type="EMBL" id="RJG56642.1"/>
    </source>
</evidence>
<name>A0A418YW69_9SPHN</name>
<dbReference type="RefSeq" id="WP_119744266.1">
    <property type="nucleotide sequence ID" value="NZ_QVRA01000003.1"/>
</dbReference>
<evidence type="ECO:0008006" key="3">
    <source>
        <dbReference type="Google" id="ProtNLM"/>
    </source>
</evidence>
<keyword evidence="2" id="KW-1185">Reference proteome</keyword>
<sequence length="354" mass="39772">MFRQKTTIVVGAGASCEIGLPSGDGLKDQIVSLLKRTNDNAYGFADGTMQKVLRTFVGADVHSWQNKLQPYKAAAERILRGLPLALSIDNFLHSHQDDPYLVDLGKLCIAICILRAERSSYLFERSNMYALLDDRTDMPRVSTRNEKLVKTWYPAFARLLMSGVQRNNMKEAFENVRFVIFNYDRCLEQFIWMALQDYFDINGEEAAEVLEEVQFTHPYGSLGVLPWQGNSDANLPLGGGDGLDYWKIGKRLQTFTESVRSQVAQNVAEAVHSADTLLVLGFGYLDQNLQLLRPQMKGNAQRAISTAYGVSNADQRILKQALLTLGNQSEDMTHLEPGSCSELFDHFRLMLSLS</sequence>
<proteinExistence type="predicted"/>
<dbReference type="Proteomes" id="UP000283469">
    <property type="component" value="Unassembled WGS sequence"/>
</dbReference>